<evidence type="ECO:0000313" key="3">
    <source>
        <dbReference type="EMBL" id="MBC5581862.1"/>
    </source>
</evidence>
<evidence type="ECO:0000313" key="4">
    <source>
        <dbReference type="Proteomes" id="UP000659630"/>
    </source>
</evidence>
<gene>
    <name evidence="3" type="ORF">H8S23_10110</name>
</gene>
<dbReference type="CDD" id="cd13528">
    <property type="entry name" value="PBP2_osmoprotectants"/>
    <property type="match status" value="1"/>
</dbReference>
<accession>A0A923IAF1</accession>
<feature type="domain" description="ABC-type glycine betaine transport system substrate-binding" evidence="2">
    <location>
        <begin position="30"/>
        <end position="298"/>
    </location>
</feature>
<name>A0A923IAF1_9FIRM</name>
<organism evidence="3 4">
    <name type="scientific">Anaerofilum hominis</name>
    <dbReference type="NCBI Taxonomy" id="2763016"/>
    <lineage>
        <taxon>Bacteria</taxon>
        <taxon>Bacillati</taxon>
        <taxon>Bacillota</taxon>
        <taxon>Clostridia</taxon>
        <taxon>Eubacteriales</taxon>
        <taxon>Oscillospiraceae</taxon>
        <taxon>Anaerofilum</taxon>
    </lineage>
</organism>
<dbReference type="SUPFAM" id="SSF53850">
    <property type="entry name" value="Periplasmic binding protein-like II"/>
    <property type="match status" value="1"/>
</dbReference>
<dbReference type="Gene3D" id="3.40.190.10">
    <property type="entry name" value="Periplasmic binding protein-like II"/>
    <property type="match status" value="1"/>
</dbReference>
<dbReference type="Proteomes" id="UP000659630">
    <property type="component" value="Unassembled WGS sequence"/>
</dbReference>
<keyword evidence="1" id="KW-0732">Signal</keyword>
<dbReference type="Gene3D" id="3.40.190.120">
    <property type="entry name" value="Osmoprotection protein (prox), domain 2"/>
    <property type="match status" value="1"/>
</dbReference>
<reference evidence="3" key="1">
    <citation type="submission" date="2020-08" db="EMBL/GenBank/DDBJ databases">
        <title>Genome public.</title>
        <authorList>
            <person name="Liu C."/>
            <person name="Sun Q."/>
        </authorList>
    </citation>
    <scope>NUCLEOTIDE SEQUENCE</scope>
    <source>
        <strain evidence="3">BX8</strain>
    </source>
</reference>
<dbReference type="GO" id="GO:0043190">
    <property type="term" value="C:ATP-binding cassette (ABC) transporter complex"/>
    <property type="evidence" value="ECO:0007669"/>
    <property type="project" value="InterPro"/>
</dbReference>
<dbReference type="Pfam" id="PF04069">
    <property type="entry name" value="OpuAC"/>
    <property type="match status" value="1"/>
</dbReference>
<sequence length="306" mass="34107">MKRLKKLSALLLSVLMAVTLLSGCGGSKNTIVILDGEFAEPEIIAEMAKMLIEDKTDLKAKIKDAMTPVFGFNEMNEGKIDLMLSYDGSLLVTFLKHDDSEVPEGMSTYDYAQQVAAEECNVHLLEKLGANNTYSIAVRRETAEKYDLKTISDLVPVAGELVFGAEHKFFDEEGLIRYKPMCKAYGLEFKDGKSIDLNLKYSAIASGEIDVTEIYATDGQRMANDLVLLEDDKGFFPEYNLALLVRNDLFEDYKDAAPELEEVLNLLAGKISNDAIAQMSYEVDVNKREPEDVAREWLVEQGLLKG</sequence>
<evidence type="ECO:0000259" key="2">
    <source>
        <dbReference type="Pfam" id="PF04069"/>
    </source>
</evidence>
<protein>
    <submittedName>
        <fullName evidence="3">Glycine/betaine ABC transporter substrate-binding protein</fullName>
    </submittedName>
</protein>
<dbReference type="InterPro" id="IPR007210">
    <property type="entry name" value="ABC_Gly_betaine_transp_sub-bd"/>
</dbReference>
<dbReference type="GO" id="GO:0022857">
    <property type="term" value="F:transmembrane transporter activity"/>
    <property type="evidence" value="ECO:0007669"/>
    <property type="project" value="InterPro"/>
</dbReference>
<feature type="chain" id="PRO_5038712157" evidence="1">
    <location>
        <begin position="23"/>
        <end position="306"/>
    </location>
</feature>
<comment type="caution">
    <text evidence="3">The sequence shown here is derived from an EMBL/GenBank/DDBJ whole genome shotgun (WGS) entry which is preliminary data.</text>
</comment>
<dbReference type="EMBL" id="JACONZ010000003">
    <property type="protein sequence ID" value="MBC5581862.1"/>
    <property type="molecule type" value="Genomic_DNA"/>
</dbReference>
<keyword evidence="4" id="KW-1185">Reference proteome</keyword>
<dbReference type="PROSITE" id="PS51257">
    <property type="entry name" value="PROKAR_LIPOPROTEIN"/>
    <property type="match status" value="1"/>
</dbReference>
<proteinExistence type="predicted"/>
<dbReference type="RefSeq" id="WP_186888219.1">
    <property type="nucleotide sequence ID" value="NZ_JACONZ010000003.1"/>
</dbReference>
<dbReference type="AlphaFoldDB" id="A0A923IAF1"/>
<evidence type="ECO:0000256" key="1">
    <source>
        <dbReference type="SAM" id="SignalP"/>
    </source>
</evidence>
<feature type="signal peptide" evidence="1">
    <location>
        <begin position="1"/>
        <end position="22"/>
    </location>
</feature>